<evidence type="ECO:0000313" key="1">
    <source>
        <dbReference type="EMBL" id="MCG7945855.1"/>
    </source>
</evidence>
<protein>
    <submittedName>
        <fullName evidence="1">Uncharacterized protein</fullName>
    </submittedName>
</protein>
<dbReference type="AlphaFoldDB" id="A0A9E4KBZ5"/>
<proteinExistence type="predicted"/>
<dbReference type="EMBL" id="JAEPCM010000186">
    <property type="protein sequence ID" value="MCG7945855.1"/>
    <property type="molecule type" value="Genomic_DNA"/>
</dbReference>
<reference evidence="1" key="1">
    <citation type="journal article" date="2021" name="Proc. Natl. Acad. Sci. U.S.A.">
        <title>Global biogeography of chemosynthetic symbionts reveals both localized and globally distributed symbiont groups. .</title>
        <authorList>
            <person name="Osvatic J.T."/>
            <person name="Wilkins L.G.E."/>
            <person name="Leibrecht L."/>
            <person name="Leray M."/>
            <person name="Zauner S."/>
            <person name="Polzin J."/>
            <person name="Camacho Y."/>
            <person name="Gros O."/>
            <person name="van Gils J.A."/>
            <person name="Eisen J.A."/>
            <person name="Petersen J.M."/>
            <person name="Yuen B."/>
        </authorList>
    </citation>
    <scope>NUCLEOTIDE SEQUENCE</scope>
    <source>
        <strain evidence="1">MAGclacostrist064TRANS</strain>
    </source>
</reference>
<organism evidence="1 2">
    <name type="scientific">Candidatus Thiodiazotropha taylori</name>
    <dbReference type="NCBI Taxonomy" id="2792791"/>
    <lineage>
        <taxon>Bacteria</taxon>
        <taxon>Pseudomonadati</taxon>
        <taxon>Pseudomonadota</taxon>
        <taxon>Gammaproteobacteria</taxon>
        <taxon>Chromatiales</taxon>
        <taxon>Sedimenticolaceae</taxon>
        <taxon>Candidatus Thiodiazotropha</taxon>
    </lineage>
</organism>
<gene>
    <name evidence="1" type="ORF">JAZ07_05840</name>
</gene>
<dbReference type="Proteomes" id="UP000886667">
    <property type="component" value="Unassembled WGS sequence"/>
</dbReference>
<name>A0A9E4KBZ5_9GAMM</name>
<comment type="caution">
    <text evidence="1">The sequence shown here is derived from an EMBL/GenBank/DDBJ whole genome shotgun (WGS) entry which is preliminary data.</text>
</comment>
<sequence length="99" mass="10918">MPARTRRIRQDENTRKKIQATQLIKRLTAHVMGEVDMKATQVNAALGLLRKTLPDLAAVEYSGEVTHKDAREMTKDELLEALRPYSGAVGEAGSSGKLN</sequence>
<accession>A0A9E4KBZ5</accession>
<evidence type="ECO:0000313" key="2">
    <source>
        <dbReference type="Proteomes" id="UP000886667"/>
    </source>
</evidence>